<reference evidence="3" key="1">
    <citation type="journal article" date="2015" name="Proc. Natl. Acad. Sci. U.S.A.">
        <title>Networks of energetic and metabolic interactions define dynamics in microbial communities.</title>
        <authorList>
            <person name="Embree M."/>
            <person name="Liu J.K."/>
            <person name="Al-Bassam M.M."/>
            <person name="Zengler K."/>
        </authorList>
    </citation>
    <scope>NUCLEOTIDE SEQUENCE</scope>
</reference>
<evidence type="ECO:0000259" key="2">
    <source>
        <dbReference type="Pfam" id="PF26514"/>
    </source>
</evidence>
<sequence length="352" mass="36988">MNCIYIVLVDVMNHSSAVIVLMALLFLSTSGEALRTFSGDTISIVNPVEDDIFAAGNIVNINAPVDSAVVAGGTVNINAPVKGDVIAAGGQVYVNSDVGGKVVAVGGTIDLRGDVGTNLVAAGGQVSILPGRTVGRDALISAGNAVNSGRINGTMTVYASDFNNTGSAGKVDFYQTERTEDKAPPREDKWGGFDLFSLISIIGYFILGLILVKHIPVIFRTVDEEIRTSTLLRTVLGFIIIIASFIALLLVAITVVGLPIAVVSTFLVIVGLMLSGTFVAYSLGRWICLQGKLKQGDLVCFTIGFVILNLLFLIPYLGGLVSIVSMSLGFAALLYAARRLIMASNNKAEALE</sequence>
<feature type="transmembrane region" description="Helical" evidence="1">
    <location>
        <begin position="195"/>
        <end position="219"/>
    </location>
</feature>
<feature type="transmembrane region" description="Helical" evidence="1">
    <location>
        <begin position="296"/>
        <end position="314"/>
    </location>
</feature>
<feature type="transmembrane region" description="Helical" evidence="1">
    <location>
        <begin position="260"/>
        <end position="284"/>
    </location>
</feature>
<organism evidence="3">
    <name type="scientific">hydrocarbon metagenome</name>
    <dbReference type="NCBI Taxonomy" id="938273"/>
    <lineage>
        <taxon>unclassified sequences</taxon>
        <taxon>metagenomes</taxon>
        <taxon>ecological metagenomes</taxon>
    </lineage>
</organism>
<keyword evidence="1" id="KW-0472">Membrane</keyword>
<feature type="transmembrane region" description="Helical" evidence="1">
    <location>
        <begin position="231"/>
        <end position="254"/>
    </location>
</feature>
<name>A0A0W8F5P4_9ZZZZ</name>
<dbReference type="AlphaFoldDB" id="A0A0W8F5P4"/>
<protein>
    <recommendedName>
        <fullName evidence="2">DUF8173 domain-containing protein</fullName>
    </recommendedName>
</protein>
<feature type="transmembrane region" description="Helical" evidence="1">
    <location>
        <begin position="320"/>
        <end position="337"/>
    </location>
</feature>
<evidence type="ECO:0000256" key="1">
    <source>
        <dbReference type="SAM" id="Phobius"/>
    </source>
</evidence>
<accession>A0A0W8F5P4</accession>
<comment type="caution">
    <text evidence="3">The sequence shown here is derived from an EMBL/GenBank/DDBJ whole genome shotgun (WGS) entry which is preliminary data.</text>
</comment>
<feature type="domain" description="DUF8173" evidence="2">
    <location>
        <begin position="197"/>
        <end position="333"/>
    </location>
</feature>
<dbReference type="InterPro" id="IPR058486">
    <property type="entry name" value="DUF8173"/>
</dbReference>
<gene>
    <name evidence="3" type="ORF">ASZ90_014107</name>
</gene>
<keyword evidence="1" id="KW-0812">Transmembrane</keyword>
<dbReference type="Pfam" id="PF26514">
    <property type="entry name" value="DUF8173"/>
    <property type="match status" value="1"/>
</dbReference>
<evidence type="ECO:0000313" key="3">
    <source>
        <dbReference type="EMBL" id="KUG16231.1"/>
    </source>
</evidence>
<keyword evidence="1" id="KW-1133">Transmembrane helix</keyword>
<dbReference type="EMBL" id="LNQE01001507">
    <property type="protein sequence ID" value="KUG16231.1"/>
    <property type="molecule type" value="Genomic_DNA"/>
</dbReference>
<proteinExistence type="predicted"/>